<reference evidence="1 2" key="1">
    <citation type="submission" date="2022-05" db="EMBL/GenBank/DDBJ databases">
        <title>Genome Sequencing of Bee-Associated Microbes.</title>
        <authorList>
            <person name="Dunlap C."/>
        </authorList>
    </citation>
    <scope>NUCLEOTIDE SEQUENCE [LARGE SCALE GENOMIC DNA]</scope>
    <source>
        <strain evidence="1 2">NRRL B-04010</strain>
    </source>
</reference>
<comment type="caution">
    <text evidence="1">The sequence shown here is derived from an EMBL/GenBank/DDBJ whole genome shotgun (WGS) entry which is preliminary data.</text>
</comment>
<dbReference type="RefSeq" id="WP_268598299.1">
    <property type="nucleotide sequence ID" value="NZ_JAMDNL010000064.1"/>
</dbReference>
<gene>
    <name evidence="1" type="ORF">M5X12_01090</name>
</gene>
<dbReference type="EMBL" id="JAMDNP010000002">
    <property type="protein sequence ID" value="MCY9759159.1"/>
    <property type="molecule type" value="Genomic_DNA"/>
</dbReference>
<protein>
    <submittedName>
        <fullName evidence="1">Uncharacterized protein</fullName>
    </submittedName>
</protein>
<sequence>MKLSKNELCEIRFALEKRLEILNGRLVTLADQGEKVIKEVENAIRDCESVISKIETELKDTK</sequence>
<evidence type="ECO:0000313" key="1">
    <source>
        <dbReference type="EMBL" id="MCY9759159.1"/>
    </source>
</evidence>
<dbReference type="Proteomes" id="UP001527181">
    <property type="component" value="Unassembled WGS sequence"/>
</dbReference>
<evidence type="ECO:0000313" key="2">
    <source>
        <dbReference type="Proteomes" id="UP001527181"/>
    </source>
</evidence>
<proteinExistence type="predicted"/>
<keyword evidence="2" id="KW-1185">Reference proteome</keyword>
<accession>A0ABT4GRP1</accession>
<name>A0ABT4GRP1_PAEAL</name>
<organism evidence="1 2">
    <name type="scientific">Paenibacillus alvei</name>
    <name type="common">Bacillus alvei</name>
    <dbReference type="NCBI Taxonomy" id="44250"/>
    <lineage>
        <taxon>Bacteria</taxon>
        <taxon>Bacillati</taxon>
        <taxon>Bacillota</taxon>
        <taxon>Bacilli</taxon>
        <taxon>Bacillales</taxon>
        <taxon>Paenibacillaceae</taxon>
        <taxon>Paenibacillus</taxon>
    </lineage>
</organism>